<dbReference type="Pfam" id="PF02743">
    <property type="entry name" value="dCache_1"/>
    <property type="match status" value="1"/>
</dbReference>
<dbReference type="InterPro" id="IPR033479">
    <property type="entry name" value="dCache_1"/>
</dbReference>
<dbReference type="InterPro" id="IPR050640">
    <property type="entry name" value="Bact_2-comp_sensor_kinase"/>
</dbReference>
<keyword evidence="5 9" id="KW-0812">Transmembrane</keyword>
<evidence type="ECO:0000256" key="4">
    <source>
        <dbReference type="ARBA" id="ARBA00022679"/>
    </source>
</evidence>
<evidence type="ECO:0000256" key="5">
    <source>
        <dbReference type="ARBA" id="ARBA00022692"/>
    </source>
</evidence>
<dbReference type="GeneID" id="93304035"/>
<keyword evidence="4 12" id="KW-0808">Transferase</keyword>
<keyword evidence="3" id="KW-0597">Phosphoprotein</keyword>
<dbReference type="EC" id="2.7.13.3" evidence="12"/>
<evidence type="ECO:0000256" key="8">
    <source>
        <dbReference type="ARBA" id="ARBA00023136"/>
    </source>
</evidence>
<dbReference type="RefSeq" id="WP_069153040.1">
    <property type="nucleotide sequence ID" value="NZ_DBFYTC010000073.1"/>
</dbReference>
<comment type="caution">
    <text evidence="12">The sequence shown here is derived from an EMBL/GenBank/DDBJ whole genome shotgun (WGS) entry which is preliminary data.</text>
</comment>
<name>A0A1E3ATI2_9FIRM</name>
<dbReference type="PANTHER" id="PTHR34220">
    <property type="entry name" value="SENSOR HISTIDINE KINASE YPDA"/>
    <property type="match status" value="1"/>
</dbReference>
<dbReference type="Pfam" id="PF06580">
    <property type="entry name" value="His_kinase"/>
    <property type="match status" value="1"/>
</dbReference>
<dbReference type="Proteomes" id="UP000094869">
    <property type="component" value="Unassembled WGS sequence"/>
</dbReference>
<evidence type="ECO:0000313" key="12">
    <source>
        <dbReference type="EMBL" id="ODM12013.1"/>
    </source>
</evidence>
<evidence type="ECO:0000256" key="7">
    <source>
        <dbReference type="ARBA" id="ARBA00022989"/>
    </source>
</evidence>
<evidence type="ECO:0000313" key="14">
    <source>
        <dbReference type="EMBL" id="ODR54965.1"/>
    </source>
</evidence>
<dbReference type="EMBL" id="MEHA01000002">
    <property type="protein sequence ID" value="ODR54965.1"/>
    <property type="molecule type" value="Genomic_DNA"/>
</dbReference>
<evidence type="ECO:0000256" key="2">
    <source>
        <dbReference type="ARBA" id="ARBA00022475"/>
    </source>
</evidence>
<sequence length="608" mass="70322">MNIRRSLLVKMVLSFVSIMLSAVVIISAFTYYGNVEILKKHAFENNDMELSIISEKIDSYLEMLDLVSAFTYESELQELLSRVEEESAITSMRRLRGFQQFYYKRLVSLNFEGEISDIYFIYPDGEVLHQGEGIYDPSYDFTQQEWYEETVRNSERTNIVNTHRQEYNLSGRYHTQGVYNGNYYISAAKRINKLNGMEMMGVLFMDINIKKLEEMLDPLYIGNDSEVWFADENGLCVYSQDREELGMKLPFSIDQYRTDSGEDSGNFTIVVNDVEKLVSYKRSSKTGWYLVSAKPTQVVISDISLLRRNIFLVSAAAFILAVLLAVSFARRFFRPVRALAGAMKEVQEGKLDIRVDVYSEDEIGYLTNTFNHMVIRIKKLIEDNYLIRLREKDAQIEALQLQINPHFLYNTLESMSCIAYVHEVEEISIMSRALADMFRYSIRRSGSLVTVEEELNHIRNYMKIQKVRFGKKVTVDYQVEERILHCRIIPLILQPLVENSIKYGVEVKMVPVDIVIHVAYDEEQIAFIIEDNGSGIREEKRKELLRVMRAGAEMDVLEKHAHIGIVNVNSRLVYQYGEASGLHIESQEGCFTKISFHIPCSKESAPKD</sequence>
<dbReference type="InterPro" id="IPR010559">
    <property type="entry name" value="Sig_transdc_His_kin_internal"/>
</dbReference>
<keyword evidence="8 9" id="KW-0472">Membrane</keyword>
<reference evidence="13 17" key="2">
    <citation type="submission" date="2016-08" db="EMBL/GenBank/DDBJ databases">
        <title>Characterization of Isolates of Eisenbergiella tayi Derived from Blood Cultures, Using Whole Genome Sequencing.</title>
        <authorList>
            <person name="Bernier A.-M."/>
            <person name="Burdz T."/>
            <person name="Wiebe D."/>
            <person name="Bernard K."/>
        </authorList>
    </citation>
    <scope>NUCLEOTIDE SEQUENCE [LARGE SCALE GENOMIC DNA]</scope>
    <source>
        <strain evidence="13 17">NML120146</strain>
    </source>
</reference>
<evidence type="ECO:0000256" key="6">
    <source>
        <dbReference type="ARBA" id="ARBA00022777"/>
    </source>
</evidence>
<dbReference type="Gene3D" id="3.30.565.10">
    <property type="entry name" value="Histidine kinase-like ATPase, C-terminal domain"/>
    <property type="match status" value="1"/>
</dbReference>
<dbReference type="PROSITE" id="PS50885">
    <property type="entry name" value="HAMP"/>
    <property type="match status" value="1"/>
</dbReference>
<keyword evidence="17" id="KW-1185">Reference proteome</keyword>
<dbReference type="GO" id="GO:0000155">
    <property type="term" value="F:phosphorelay sensor kinase activity"/>
    <property type="evidence" value="ECO:0007669"/>
    <property type="project" value="InterPro"/>
</dbReference>
<dbReference type="Proteomes" id="UP000094067">
    <property type="component" value="Unassembled WGS sequence"/>
</dbReference>
<dbReference type="Gene3D" id="6.10.340.10">
    <property type="match status" value="1"/>
</dbReference>
<dbReference type="SUPFAM" id="SSF158472">
    <property type="entry name" value="HAMP domain-like"/>
    <property type="match status" value="1"/>
</dbReference>
<evidence type="ECO:0000313" key="15">
    <source>
        <dbReference type="Proteomes" id="UP000094067"/>
    </source>
</evidence>
<evidence type="ECO:0000256" key="1">
    <source>
        <dbReference type="ARBA" id="ARBA00004651"/>
    </source>
</evidence>
<accession>A0A1E3ATI2</accession>
<gene>
    <name evidence="12" type="ORF">BEH84_02628</name>
    <name evidence="14" type="ORF">BEI59_03285</name>
    <name evidence="11" type="ORF">BEI61_03269</name>
    <name evidence="13" type="ORF">BEI63_29005</name>
</gene>
<dbReference type="OrthoDB" id="9776552at2"/>
<dbReference type="CDD" id="cd06225">
    <property type="entry name" value="HAMP"/>
    <property type="match status" value="1"/>
</dbReference>
<evidence type="ECO:0000256" key="3">
    <source>
        <dbReference type="ARBA" id="ARBA00022553"/>
    </source>
</evidence>
<evidence type="ECO:0000313" key="16">
    <source>
        <dbReference type="Proteomes" id="UP000094271"/>
    </source>
</evidence>
<evidence type="ECO:0000259" key="10">
    <source>
        <dbReference type="PROSITE" id="PS50885"/>
    </source>
</evidence>
<keyword evidence="2" id="KW-1003">Cell membrane</keyword>
<evidence type="ECO:0000313" key="18">
    <source>
        <dbReference type="Proteomes" id="UP000095003"/>
    </source>
</evidence>
<dbReference type="Pfam" id="PF00672">
    <property type="entry name" value="HAMP"/>
    <property type="match status" value="1"/>
</dbReference>
<evidence type="ECO:0000313" key="13">
    <source>
        <dbReference type="EMBL" id="ODR45815.1"/>
    </source>
</evidence>
<dbReference type="Pfam" id="PF02518">
    <property type="entry name" value="HATPase_c"/>
    <property type="match status" value="1"/>
</dbReference>
<evidence type="ECO:0000256" key="9">
    <source>
        <dbReference type="SAM" id="Phobius"/>
    </source>
</evidence>
<dbReference type="EMBL" id="MEHD01000051">
    <property type="protein sequence ID" value="ODR45815.1"/>
    <property type="molecule type" value="Genomic_DNA"/>
</dbReference>
<dbReference type="SMART" id="SM00304">
    <property type="entry name" value="HAMP"/>
    <property type="match status" value="1"/>
</dbReference>
<dbReference type="Proteomes" id="UP000095003">
    <property type="component" value="Unassembled WGS sequence"/>
</dbReference>
<dbReference type="InterPro" id="IPR036890">
    <property type="entry name" value="HATPase_C_sf"/>
</dbReference>
<dbReference type="GO" id="GO:0005886">
    <property type="term" value="C:plasma membrane"/>
    <property type="evidence" value="ECO:0007669"/>
    <property type="project" value="UniProtKB-SubCell"/>
</dbReference>
<dbReference type="EMBL" id="MCGH01000002">
    <property type="protein sequence ID" value="ODM07379.1"/>
    <property type="molecule type" value="Genomic_DNA"/>
</dbReference>
<dbReference type="AlphaFoldDB" id="A0A1E3ATI2"/>
<feature type="transmembrane region" description="Helical" evidence="9">
    <location>
        <begin position="310"/>
        <end position="329"/>
    </location>
</feature>
<feature type="transmembrane region" description="Helical" evidence="9">
    <location>
        <begin position="12"/>
        <end position="32"/>
    </location>
</feature>
<comment type="subcellular location">
    <subcellularLocation>
        <location evidence="1">Cell membrane</location>
        <topology evidence="1">Multi-pass membrane protein</topology>
    </subcellularLocation>
</comment>
<organism evidence="12 18">
    <name type="scientific">Eisenbergiella tayi</name>
    <dbReference type="NCBI Taxonomy" id="1432052"/>
    <lineage>
        <taxon>Bacteria</taxon>
        <taxon>Bacillati</taxon>
        <taxon>Bacillota</taxon>
        <taxon>Clostridia</taxon>
        <taxon>Lachnospirales</taxon>
        <taxon>Lachnospiraceae</taxon>
        <taxon>Eisenbergiella</taxon>
    </lineage>
</organism>
<dbReference type="Proteomes" id="UP000094271">
    <property type="component" value="Unassembled WGS sequence"/>
</dbReference>
<dbReference type="InterPro" id="IPR003660">
    <property type="entry name" value="HAMP_dom"/>
</dbReference>
<protein>
    <submittedName>
        <fullName evidence="12">Putative sensor-like histidine kinase</fullName>
        <ecNumber evidence="12">2.7.13.3</ecNumber>
    </submittedName>
</protein>
<reference evidence="15 18" key="1">
    <citation type="submission" date="2016-07" db="EMBL/GenBank/DDBJ databases">
        <title>Characterization of isolates of Eisenbergiella tayi derived from blood cultures, using whole genome sequencing.</title>
        <authorList>
            <person name="Burdz T."/>
            <person name="Wiebe D."/>
            <person name="Huynh C."/>
            <person name="Bernard K."/>
        </authorList>
    </citation>
    <scope>NUCLEOTIDE SEQUENCE [LARGE SCALE GENOMIC DNA]</scope>
    <source>
        <strain evidence="11 15">NML 110608</strain>
        <strain evidence="12 18">NML 120489</strain>
    </source>
</reference>
<evidence type="ECO:0000313" key="11">
    <source>
        <dbReference type="EMBL" id="ODM07379.1"/>
    </source>
</evidence>
<keyword evidence="7 9" id="KW-1133">Transmembrane helix</keyword>
<reference evidence="14 16" key="3">
    <citation type="submission" date="2016-08" db="EMBL/GenBank/DDBJ databases">
        <authorList>
            <person name="Seilhamer J.J."/>
        </authorList>
    </citation>
    <scope>NUCLEOTIDE SEQUENCE [LARGE SCALE GENOMIC DNA]</scope>
    <source>
        <strain evidence="14 16">NML150140-1</strain>
    </source>
</reference>
<evidence type="ECO:0000313" key="17">
    <source>
        <dbReference type="Proteomes" id="UP000094869"/>
    </source>
</evidence>
<feature type="domain" description="HAMP" evidence="10">
    <location>
        <begin position="330"/>
        <end position="382"/>
    </location>
</feature>
<dbReference type="InterPro" id="IPR003594">
    <property type="entry name" value="HATPase_dom"/>
</dbReference>
<dbReference type="EMBL" id="MCGI01000002">
    <property type="protein sequence ID" value="ODM12013.1"/>
    <property type="molecule type" value="Genomic_DNA"/>
</dbReference>
<keyword evidence="6 12" id="KW-0418">Kinase</keyword>
<proteinExistence type="predicted"/>
<dbReference type="SUPFAM" id="SSF55874">
    <property type="entry name" value="ATPase domain of HSP90 chaperone/DNA topoisomerase II/histidine kinase"/>
    <property type="match status" value="1"/>
</dbReference>
<dbReference type="PANTHER" id="PTHR34220:SF7">
    <property type="entry name" value="SENSOR HISTIDINE KINASE YPDA"/>
    <property type="match status" value="1"/>
</dbReference>
<dbReference type="Gene3D" id="3.30.450.20">
    <property type="entry name" value="PAS domain"/>
    <property type="match status" value="1"/>
</dbReference>